<reference evidence="1" key="1">
    <citation type="submission" date="2019-08" db="EMBL/GenBank/DDBJ databases">
        <authorList>
            <person name="Kucharzyk K."/>
            <person name="Murdoch R.W."/>
            <person name="Higgins S."/>
            <person name="Loffler F."/>
        </authorList>
    </citation>
    <scope>NUCLEOTIDE SEQUENCE</scope>
</reference>
<accession>A0A645DCQ4</accession>
<gene>
    <name evidence="1" type="ORF">SDC9_134240</name>
</gene>
<protein>
    <submittedName>
        <fullName evidence="1">Uncharacterized protein</fullName>
    </submittedName>
</protein>
<proteinExistence type="predicted"/>
<sequence>MFIVADVVKEKKSLSKILLKKSMPNCELDYIAVNGGAPFMHLTIKETKSGIDWDEVKFRTGLCSKYLLIDEKISLPENIGIGRYVPLLLPMLCLFNNLKSIVSKLDNKKTEIVIYDDVGIFVHKVENLFSVVSNITVVTQNDYYDELQQDLLKSIGASLVVTHDAIDLSDKIVISPIYTKSMKDALAVFSFKSDCDYPNLICGDTIPLEEKHLKSKPENINNDIFASALYEFSAIHTLDNNCFEHLYVGNEACSENDIINRIRAKIPVS</sequence>
<evidence type="ECO:0000313" key="1">
    <source>
        <dbReference type="EMBL" id="MPM87146.1"/>
    </source>
</evidence>
<comment type="caution">
    <text evidence="1">The sequence shown here is derived from an EMBL/GenBank/DDBJ whole genome shotgun (WGS) entry which is preliminary data.</text>
</comment>
<dbReference type="AlphaFoldDB" id="A0A645DCQ4"/>
<dbReference type="EMBL" id="VSSQ01035034">
    <property type="protein sequence ID" value="MPM87146.1"/>
    <property type="molecule type" value="Genomic_DNA"/>
</dbReference>
<organism evidence="1">
    <name type="scientific">bioreactor metagenome</name>
    <dbReference type="NCBI Taxonomy" id="1076179"/>
    <lineage>
        <taxon>unclassified sequences</taxon>
        <taxon>metagenomes</taxon>
        <taxon>ecological metagenomes</taxon>
    </lineage>
</organism>
<name>A0A645DCQ4_9ZZZZ</name>